<evidence type="ECO:0000256" key="5">
    <source>
        <dbReference type="ARBA" id="ARBA00023284"/>
    </source>
</evidence>
<reference evidence="7 8" key="1">
    <citation type="submission" date="2024-02" db="EMBL/GenBank/DDBJ databases">
        <title>Expansion and revision of Xanthobacter and proposal of Roseixanthobacter gen. nov.</title>
        <authorList>
            <person name="Soltysiak M.P.M."/>
            <person name="Jalihal A."/>
            <person name="Ory A."/>
            <person name="Chrisophersen C."/>
            <person name="Lee A.D."/>
            <person name="Boulton J."/>
            <person name="Springer M."/>
        </authorList>
    </citation>
    <scope>NUCLEOTIDE SEQUENCE [LARGE SCALE GENOMIC DNA]</scope>
    <source>
        <strain evidence="7 8">23A</strain>
    </source>
</reference>
<dbReference type="PANTHER" id="PTHR42801:SF21">
    <property type="entry name" value="BCPB PROTEIN"/>
    <property type="match status" value="1"/>
</dbReference>
<evidence type="ECO:0000256" key="3">
    <source>
        <dbReference type="ARBA" id="ARBA00023002"/>
    </source>
</evidence>
<gene>
    <name evidence="7" type="ORF">V5F32_04395</name>
</gene>
<dbReference type="PROSITE" id="PS51352">
    <property type="entry name" value="THIOREDOXIN_2"/>
    <property type="match status" value="1"/>
</dbReference>
<dbReference type="EMBL" id="JBAFVH010000002">
    <property type="protein sequence ID" value="MFG1371397.1"/>
    <property type="molecule type" value="Genomic_DNA"/>
</dbReference>
<protein>
    <submittedName>
        <fullName evidence="7">Peroxiredoxin</fullName>
        <ecNumber evidence="7">1.11.1.24</ecNumber>
    </submittedName>
</protein>
<dbReference type="RefSeq" id="WP_393991384.1">
    <property type="nucleotide sequence ID" value="NZ_JBAFVH010000002.1"/>
</dbReference>
<dbReference type="EC" id="1.11.1.24" evidence="7"/>
<evidence type="ECO:0000313" key="7">
    <source>
        <dbReference type="EMBL" id="MFG1371397.1"/>
    </source>
</evidence>
<dbReference type="CDD" id="cd03017">
    <property type="entry name" value="PRX_BCP"/>
    <property type="match status" value="1"/>
</dbReference>
<feature type="domain" description="Thioredoxin" evidence="6">
    <location>
        <begin position="22"/>
        <end position="187"/>
    </location>
</feature>
<evidence type="ECO:0000313" key="8">
    <source>
        <dbReference type="Proteomes" id="UP001604002"/>
    </source>
</evidence>
<name>A0ABW6ZRQ9_9HYPH</name>
<organism evidence="7 8">
    <name type="scientific">Xanthobacter oligotrophicus</name>
    <dbReference type="NCBI Taxonomy" id="2607286"/>
    <lineage>
        <taxon>Bacteria</taxon>
        <taxon>Pseudomonadati</taxon>
        <taxon>Pseudomonadota</taxon>
        <taxon>Alphaproteobacteria</taxon>
        <taxon>Hyphomicrobiales</taxon>
        <taxon>Xanthobacteraceae</taxon>
        <taxon>Xanthobacter</taxon>
    </lineage>
</organism>
<dbReference type="InterPro" id="IPR036249">
    <property type="entry name" value="Thioredoxin-like_sf"/>
</dbReference>
<dbReference type="GO" id="GO:0140824">
    <property type="term" value="F:thioredoxin-dependent peroxiredoxin activity"/>
    <property type="evidence" value="ECO:0007669"/>
    <property type="project" value="UniProtKB-EC"/>
</dbReference>
<comment type="caution">
    <text evidence="7">The sequence shown here is derived from an EMBL/GenBank/DDBJ whole genome shotgun (WGS) entry which is preliminary data.</text>
</comment>
<evidence type="ECO:0000256" key="2">
    <source>
        <dbReference type="ARBA" id="ARBA00022862"/>
    </source>
</evidence>
<keyword evidence="3 7" id="KW-0560">Oxidoreductase</keyword>
<dbReference type="SUPFAM" id="SSF52833">
    <property type="entry name" value="Thioredoxin-like"/>
    <property type="match status" value="1"/>
</dbReference>
<evidence type="ECO:0000259" key="6">
    <source>
        <dbReference type="PROSITE" id="PS51352"/>
    </source>
</evidence>
<keyword evidence="4" id="KW-1015">Disulfide bond</keyword>
<keyword evidence="5" id="KW-0676">Redox-active center</keyword>
<proteinExistence type="predicted"/>
<dbReference type="PANTHER" id="PTHR42801">
    <property type="entry name" value="THIOREDOXIN-DEPENDENT PEROXIDE REDUCTASE"/>
    <property type="match status" value="1"/>
</dbReference>
<dbReference type="InterPro" id="IPR013740">
    <property type="entry name" value="Redoxin"/>
</dbReference>
<dbReference type="Gene3D" id="3.40.30.10">
    <property type="entry name" value="Glutaredoxin"/>
    <property type="match status" value="1"/>
</dbReference>
<dbReference type="InterPro" id="IPR013766">
    <property type="entry name" value="Thioredoxin_domain"/>
</dbReference>
<keyword evidence="1 7" id="KW-0575">Peroxidase</keyword>
<accession>A0ABW6ZRQ9</accession>
<dbReference type="InterPro" id="IPR050924">
    <property type="entry name" value="Peroxiredoxin_BCP/PrxQ"/>
</dbReference>
<evidence type="ECO:0000256" key="4">
    <source>
        <dbReference type="ARBA" id="ARBA00023157"/>
    </source>
</evidence>
<evidence type="ECO:0000256" key="1">
    <source>
        <dbReference type="ARBA" id="ARBA00022559"/>
    </source>
</evidence>
<sequence>MTTYNSLPDNLPAPEDDGHAAHLPGLELPIIQLPATDGRLVDLSALSGLAVVYAYPRTGVPGEPLPTGWDDIPGARGCTPQSCAFRDHFADLRAAGVEHVFGLSLQDTAYQQEVAERLHLPFPLLSDHRHELTHSIRLPTFTVEGAVLLKRITLIIEDGAISHVFYPVFPPDRNAADVLAHLHGKRAQDQE</sequence>
<keyword evidence="2" id="KW-0049">Antioxidant</keyword>
<dbReference type="Pfam" id="PF08534">
    <property type="entry name" value="Redoxin"/>
    <property type="match status" value="1"/>
</dbReference>
<keyword evidence="8" id="KW-1185">Reference proteome</keyword>
<dbReference type="Proteomes" id="UP001604002">
    <property type="component" value="Unassembled WGS sequence"/>
</dbReference>